<sequence>MRALTGNTLVPRTPQHQPLLFLDVDGPLNPYAAQPEQCPKGFITLRVGERPGTRQPPHLWLNPDHGQSLLRLGFELCWATTWMEEANHWIGPALGLPQLPWVDFGDSLLRERPDGVHWKTEPLLRYANGRPFAWVDDEQSDLDHAYVAAHHPSPALLHHVNPRIGLRQDDFLALLTFARSHKCTVSGRAYTHTHLEPRPAHRVGSCTG</sequence>
<keyword evidence="2" id="KW-1185">Reference proteome</keyword>
<dbReference type="RefSeq" id="WP_241561105.1">
    <property type="nucleotide sequence ID" value="NZ_JBFAUK010000026.1"/>
</dbReference>
<proteinExistence type="predicted"/>
<evidence type="ECO:0000313" key="2">
    <source>
        <dbReference type="Proteomes" id="UP001552594"/>
    </source>
</evidence>
<organism evidence="1 2">
    <name type="scientific">Streptomyces orinoci</name>
    <name type="common">Streptoverticillium orinoci</name>
    <dbReference type="NCBI Taxonomy" id="67339"/>
    <lineage>
        <taxon>Bacteria</taxon>
        <taxon>Bacillati</taxon>
        <taxon>Actinomycetota</taxon>
        <taxon>Actinomycetes</taxon>
        <taxon>Kitasatosporales</taxon>
        <taxon>Streptomycetaceae</taxon>
        <taxon>Streptomyces</taxon>
    </lineage>
</organism>
<dbReference type="Proteomes" id="UP001552594">
    <property type="component" value="Unassembled WGS sequence"/>
</dbReference>
<name>A0ABV3K4B2_STRON</name>
<protein>
    <recommendedName>
        <fullName evidence="3">Secreted protein</fullName>
    </recommendedName>
</protein>
<comment type="caution">
    <text evidence="1">The sequence shown here is derived from an EMBL/GenBank/DDBJ whole genome shotgun (WGS) entry which is preliminary data.</text>
</comment>
<dbReference type="EMBL" id="JBFAUK010000026">
    <property type="protein sequence ID" value="MEV5510002.1"/>
    <property type="molecule type" value="Genomic_DNA"/>
</dbReference>
<reference evidence="1 2" key="1">
    <citation type="submission" date="2024-06" db="EMBL/GenBank/DDBJ databases">
        <title>The Natural Products Discovery Center: Release of the First 8490 Sequenced Strains for Exploring Actinobacteria Biosynthetic Diversity.</title>
        <authorList>
            <person name="Kalkreuter E."/>
            <person name="Kautsar S.A."/>
            <person name="Yang D."/>
            <person name="Bader C.D."/>
            <person name="Teijaro C.N."/>
            <person name="Fluegel L."/>
            <person name="Davis C.M."/>
            <person name="Simpson J.R."/>
            <person name="Lauterbach L."/>
            <person name="Steele A.D."/>
            <person name="Gui C."/>
            <person name="Meng S."/>
            <person name="Li G."/>
            <person name="Viehrig K."/>
            <person name="Ye F."/>
            <person name="Su P."/>
            <person name="Kiefer A.F."/>
            <person name="Nichols A."/>
            <person name="Cepeda A.J."/>
            <person name="Yan W."/>
            <person name="Fan B."/>
            <person name="Jiang Y."/>
            <person name="Adhikari A."/>
            <person name="Zheng C.-J."/>
            <person name="Schuster L."/>
            <person name="Cowan T.M."/>
            <person name="Smanski M.J."/>
            <person name="Chevrette M.G."/>
            <person name="De Carvalho L.P.S."/>
            <person name="Shen B."/>
        </authorList>
    </citation>
    <scope>NUCLEOTIDE SEQUENCE [LARGE SCALE GENOMIC DNA]</scope>
    <source>
        <strain evidence="1 2">NPDC052347</strain>
    </source>
</reference>
<gene>
    <name evidence="1" type="ORF">AB0L16_26790</name>
</gene>
<evidence type="ECO:0008006" key="3">
    <source>
        <dbReference type="Google" id="ProtNLM"/>
    </source>
</evidence>
<accession>A0ABV3K4B2</accession>
<evidence type="ECO:0000313" key="1">
    <source>
        <dbReference type="EMBL" id="MEV5510002.1"/>
    </source>
</evidence>